<evidence type="ECO:0000256" key="1">
    <source>
        <dbReference type="SAM" id="MobiDB-lite"/>
    </source>
</evidence>
<accession>A0A370HV90</accession>
<protein>
    <submittedName>
        <fullName evidence="2">Uncharacterized protein</fullName>
    </submittedName>
</protein>
<sequence length="93" mass="9771">MRLFTHTIAAAAMMVISQGPTLADCRSSDLAIPFGAVSNDAEKDTFGFACTGVEVDRTGSTTMRAPMHVMQVGPSTGDAEKDSWGYVQATDAP</sequence>
<feature type="region of interest" description="Disordered" evidence="1">
    <location>
        <begin position="71"/>
        <end position="93"/>
    </location>
</feature>
<evidence type="ECO:0000313" key="2">
    <source>
        <dbReference type="EMBL" id="RDI62433.1"/>
    </source>
</evidence>
<dbReference type="EMBL" id="QQBB01000001">
    <property type="protein sequence ID" value="RDI62433.1"/>
    <property type="molecule type" value="Genomic_DNA"/>
</dbReference>
<name>A0A370HV90_9HYPH</name>
<evidence type="ECO:0000313" key="3">
    <source>
        <dbReference type="Proteomes" id="UP000254925"/>
    </source>
</evidence>
<dbReference type="Proteomes" id="UP000254925">
    <property type="component" value="Unassembled WGS sequence"/>
</dbReference>
<comment type="caution">
    <text evidence="2">The sequence shown here is derived from an EMBL/GenBank/DDBJ whole genome shotgun (WGS) entry which is preliminary data.</text>
</comment>
<dbReference type="OrthoDB" id="8000869at2"/>
<organism evidence="2 3">
    <name type="scientific">Microvirga subterranea</name>
    <dbReference type="NCBI Taxonomy" id="186651"/>
    <lineage>
        <taxon>Bacteria</taxon>
        <taxon>Pseudomonadati</taxon>
        <taxon>Pseudomonadota</taxon>
        <taxon>Alphaproteobacteria</taxon>
        <taxon>Hyphomicrobiales</taxon>
        <taxon>Methylobacteriaceae</taxon>
        <taxon>Microvirga</taxon>
    </lineage>
</organism>
<proteinExistence type="predicted"/>
<dbReference type="RefSeq" id="WP_114768550.1">
    <property type="nucleotide sequence ID" value="NZ_QQBB01000001.1"/>
</dbReference>
<reference evidence="2 3" key="1">
    <citation type="submission" date="2018-07" db="EMBL/GenBank/DDBJ databases">
        <title>Genomic Encyclopedia of Type Strains, Phase IV (KMG-IV): sequencing the most valuable type-strain genomes for metagenomic binning, comparative biology and taxonomic classification.</title>
        <authorList>
            <person name="Goeker M."/>
        </authorList>
    </citation>
    <scope>NUCLEOTIDE SEQUENCE [LARGE SCALE GENOMIC DNA]</scope>
    <source>
        <strain evidence="2 3">DSM 14364</strain>
    </source>
</reference>
<dbReference type="AlphaFoldDB" id="A0A370HV90"/>
<keyword evidence="3" id="KW-1185">Reference proteome</keyword>
<gene>
    <name evidence="2" type="ORF">DES45_101703</name>
</gene>